<dbReference type="InterPro" id="IPR051915">
    <property type="entry name" value="Cellulose_Degrad_GH3"/>
</dbReference>
<evidence type="ECO:0000256" key="5">
    <source>
        <dbReference type="ARBA" id="ARBA00022801"/>
    </source>
</evidence>
<dbReference type="EMBL" id="FONA01000014">
    <property type="protein sequence ID" value="SFE60346.1"/>
    <property type="molecule type" value="Genomic_DNA"/>
</dbReference>
<dbReference type="InterPro" id="IPR036881">
    <property type="entry name" value="Glyco_hydro_3_C_sf"/>
</dbReference>
<keyword evidence="6 7" id="KW-0326">Glycosidase</keyword>
<keyword evidence="4 8" id="KW-0732">Signal</keyword>
<dbReference type="eggNOG" id="COG1472">
    <property type="taxonomic scope" value="Bacteria"/>
</dbReference>
<dbReference type="NCBIfam" id="NF011678">
    <property type="entry name" value="PRK15098.1"/>
    <property type="match status" value="1"/>
</dbReference>
<dbReference type="InterPro" id="IPR019800">
    <property type="entry name" value="Glyco_hydro_3_AS"/>
</dbReference>
<dbReference type="InterPro" id="IPR036962">
    <property type="entry name" value="Glyco_hydro_3_N_sf"/>
</dbReference>
<comment type="catalytic activity">
    <reaction evidence="1">
        <text>Hydrolysis of terminal, non-reducing beta-D-glucosyl residues with release of beta-D-glucose.</text>
        <dbReference type="EC" id="3.2.1.21"/>
    </reaction>
</comment>
<dbReference type="InterPro" id="IPR026891">
    <property type="entry name" value="Fn3-like"/>
</dbReference>
<evidence type="ECO:0000313" key="11">
    <source>
        <dbReference type="Proteomes" id="UP000181976"/>
    </source>
</evidence>
<dbReference type="PANTHER" id="PTHR30620:SF16">
    <property type="entry name" value="LYSOSOMAL BETA GLUCOSIDASE"/>
    <property type="match status" value="1"/>
</dbReference>
<dbReference type="OrthoDB" id="9805821at2"/>
<dbReference type="EC" id="3.2.1.21" evidence="3"/>
<dbReference type="InParanoid" id="A0A1I2BW06"/>
<dbReference type="InterPro" id="IPR013783">
    <property type="entry name" value="Ig-like_fold"/>
</dbReference>
<name>A0A1I2BW06_9BACT</name>
<dbReference type="Gene3D" id="3.40.50.1700">
    <property type="entry name" value="Glycoside hydrolase family 3 C-terminal domain"/>
    <property type="match status" value="1"/>
</dbReference>
<dbReference type="InterPro" id="IPR001764">
    <property type="entry name" value="Glyco_hydro_3_N"/>
</dbReference>
<dbReference type="PROSITE" id="PS51257">
    <property type="entry name" value="PROKAR_LIPOPROTEIN"/>
    <property type="match status" value="1"/>
</dbReference>
<dbReference type="GO" id="GO:0008422">
    <property type="term" value="F:beta-glucosidase activity"/>
    <property type="evidence" value="ECO:0007669"/>
    <property type="project" value="UniProtKB-EC"/>
</dbReference>
<evidence type="ECO:0000313" key="10">
    <source>
        <dbReference type="EMBL" id="SFE60346.1"/>
    </source>
</evidence>
<dbReference type="Gene3D" id="3.20.20.300">
    <property type="entry name" value="Glycoside hydrolase, family 3, N-terminal domain"/>
    <property type="match status" value="1"/>
</dbReference>
<dbReference type="FunFam" id="2.60.40.10:FF:000495">
    <property type="entry name" value="Periplasmic beta-glucosidase"/>
    <property type="match status" value="1"/>
</dbReference>
<protein>
    <recommendedName>
        <fullName evidence="3">beta-glucosidase</fullName>
        <ecNumber evidence="3">3.2.1.21</ecNumber>
    </recommendedName>
</protein>
<dbReference type="PRINTS" id="PR00133">
    <property type="entry name" value="GLHYDRLASE3"/>
</dbReference>
<dbReference type="InterPro" id="IPR017853">
    <property type="entry name" value="GH"/>
</dbReference>
<reference evidence="10 11" key="1">
    <citation type="submission" date="2016-10" db="EMBL/GenBank/DDBJ databases">
        <authorList>
            <person name="de Groot N.N."/>
        </authorList>
    </citation>
    <scope>NUCLEOTIDE SEQUENCE [LARGE SCALE GENOMIC DNA]</scope>
    <source>
        <strain evidence="10 11">DSM 19012</strain>
    </source>
</reference>
<dbReference type="AlphaFoldDB" id="A0A1I2BW06"/>
<dbReference type="Gene3D" id="2.60.40.10">
    <property type="entry name" value="Immunoglobulins"/>
    <property type="match status" value="1"/>
</dbReference>
<dbReference type="PROSITE" id="PS00775">
    <property type="entry name" value="GLYCOSYL_HYDROL_F3"/>
    <property type="match status" value="1"/>
</dbReference>
<gene>
    <name evidence="10" type="ORF">SAMN05444380_11456</name>
</gene>
<dbReference type="GO" id="GO:0009251">
    <property type="term" value="P:glucan catabolic process"/>
    <property type="evidence" value="ECO:0007669"/>
    <property type="project" value="TreeGrafter"/>
</dbReference>
<dbReference type="SUPFAM" id="SSF52279">
    <property type="entry name" value="Beta-D-glucan exohydrolase, C-terminal domain"/>
    <property type="match status" value="1"/>
</dbReference>
<evidence type="ECO:0000256" key="6">
    <source>
        <dbReference type="ARBA" id="ARBA00023295"/>
    </source>
</evidence>
<feature type="chain" id="PRO_5010361179" description="beta-glucosidase" evidence="8">
    <location>
        <begin position="22"/>
        <end position="753"/>
    </location>
</feature>
<evidence type="ECO:0000256" key="3">
    <source>
        <dbReference type="ARBA" id="ARBA00012744"/>
    </source>
</evidence>
<organism evidence="10 11">
    <name type="scientific">Thermophagus xiamenensis</name>
    <dbReference type="NCBI Taxonomy" id="385682"/>
    <lineage>
        <taxon>Bacteria</taxon>
        <taxon>Pseudomonadati</taxon>
        <taxon>Bacteroidota</taxon>
        <taxon>Bacteroidia</taxon>
        <taxon>Marinilabiliales</taxon>
        <taxon>Marinilabiliaceae</taxon>
        <taxon>Thermophagus</taxon>
    </lineage>
</organism>
<dbReference type="STRING" id="385682.SAMN05444380_11456"/>
<proteinExistence type="inferred from homology"/>
<dbReference type="SMART" id="SM01217">
    <property type="entry name" value="Fn3_like"/>
    <property type="match status" value="1"/>
</dbReference>
<evidence type="ECO:0000256" key="7">
    <source>
        <dbReference type="RuleBase" id="RU361161"/>
    </source>
</evidence>
<evidence type="ECO:0000259" key="9">
    <source>
        <dbReference type="SMART" id="SM01217"/>
    </source>
</evidence>
<evidence type="ECO:0000256" key="8">
    <source>
        <dbReference type="SAM" id="SignalP"/>
    </source>
</evidence>
<evidence type="ECO:0000256" key="2">
    <source>
        <dbReference type="ARBA" id="ARBA00005336"/>
    </source>
</evidence>
<sequence length="753" mass="82528">MKFKGLIFFAFLSFFVFYGCSGETTSGKSSGEMEQKIEALLSEMTLDEKIGQMCQVDPGVFGTEEEVIEAVRKGQLGSLLNLIGAGKVNEIQRIAVEESRLGIPLIIGRDVIHGYRTIFPIPLGMAASWNEDLIREAASIAAKEAASEGINWTFAPMIDVSRDPRWGRIAESGGEDPLLNAMIARAMVQGFQGDDLANPLTIAACAKHYIGYGAAEGGRDYNTTMIPDIELYNVYLPPYRAAVNAGVATVMTAFNEINGIPASGHQRNVRGILKKDLGFDGFVVSDWASIQEMIDHGFAADEKHAAQLGIAAGVDMEMSSRTYANHLKALVEEGKVKMEWIDDAVRRILRVKFRLGLFDNPYVDESLADSVLVNPRHLEVARKLAEESIVLLKNKNELLPLKKGTKVALIGPMADQPYEQLGTWIFDGNENDSKSVLDAFYEYNGANNTFFAEGLAYTRDKSTKGFRAVERAIAQADVVVAVVGEEAILSGEAKSLAELDFVGAQNQLLELAASKGKPLIMVVMSGRPGGLYKTRHLADAILYAWHPGTMAGPAIVNLIFGEAVPSAKLPVTFPKGEGQVPIYYAHKMSGRPADSTSWTYIDDIPVKAVQHSLGNTNHTLDYGFKPLYPFGYGLSYTTFEYSDISLSAKTIQIGDVIKVSATITNTGKREGTEIVQLYVRDLVGSYTRPVRELKDFKRITLKPGESERVTFELNSSQLGFYHPNGRYVIEPGDFHVWIAPNAADGLMGKFRLE</sequence>
<dbReference type="Pfam" id="PF14310">
    <property type="entry name" value="Fn3-like"/>
    <property type="match status" value="1"/>
</dbReference>
<dbReference type="InterPro" id="IPR002772">
    <property type="entry name" value="Glyco_hydro_3_C"/>
</dbReference>
<dbReference type="SUPFAM" id="SSF51445">
    <property type="entry name" value="(Trans)glycosidases"/>
    <property type="match status" value="1"/>
</dbReference>
<dbReference type="Pfam" id="PF01915">
    <property type="entry name" value="Glyco_hydro_3_C"/>
    <property type="match status" value="1"/>
</dbReference>
<feature type="signal peptide" evidence="8">
    <location>
        <begin position="1"/>
        <end position="21"/>
    </location>
</feature>
<dbReference type="Pfam" id="PF00933">
    <property type="entry name" value="Glyco_hydro_3"/>
    <property type="match status" value="1"/>
</dbReference>
<keyword evidence="11" id="KW-1185">Reference proteome</keyword>
<dbReference type="FunFam" id="3.20.20.300:FF:000005">
    <property type="entry name" value="Periplasmic beta-glucosidase"/>
    <property type="match status" value="1"/>
</dbReference>
<keyword evidence="5 7" id="KW-0378">Hydrolase</keyword>
<dbReference type="Proteomes" id="UP000181976">
    <property type="component" value="Unassembled WGS sequence"/>
</dbReference>
<comment type="similarity">
    <text evidence="2 7">Belongs to the glycosyl hydrolase 3 family.</text>
</comment>
<feature type="domain" description="Fibronectin type III-like" evidence="9">
    <location>
        <begin position="673"/>
        <end position="742"/>
    </location>
</feature>
<evidence type="ECO:0000256" key="1">
    <source>
        <dbReference type="ARBA" id="ARBA00000448"/>
    </source>
</evidence>
<dbReference type="PANTHER" id="PTHR30620">
    <property type="entry name" value="PERIPLASMIC BETA-GLUCOSIDASE-RELATED"/>
    <property type="match status" value="1"/>
</dbReference>
<evidence type="ECO:0000256" key="4">
    <source>
        <dbReference type="ARBA" id="ARBA00022729"/>
    </source>
</evidence>
<accession>A0A1I2BW06</accession>